<keyword evidence="2" id="KW-1185">Reference proteome</keyword>
<dbReference type="Proteomes" id="UP001319080">
    <property type="component" value="Unassembled WGS sequence"/>
</dbReference>
<evidence type="ECO:0000313" key="1">
    <source>
        <dbReference type="EMBL" id="MBT1709911.1"/>
    </source>
</evidence>
<dbReference type="AlphaFoldDB" id="A0AAP2DYW4"/>
<proteinExistence type="predicted"/>
<evidence type="ECO:0000313" key="2">
    <source>
        <dbReference type="Proteomes" id="UP001319080"/>
    </source>
</evidence>
<reference evidence="1 2" key="1">
    <citation type="submission" date="2021-05" db="EMBL/GenBank/DDBJ databases">
        <title>A Polyphasic approach of four new species of the genus Ohtaekwangia: Ohtaekwangia histidinii sp. nov., Ohtaekwangia cretensis sp. nov., Ohtaekwangia indiensis sp. nov., Ohtaekwangia reichenbachii sp. nov. from diverse environment.</title>
        <authorList>
            <person name="Octaviana S."/>
        </authorList>
    </citation>
    <scope>NUCLEOTIDE SEQUENCE [LARGE SCALE GENOMIC DNA]</scope>
    <source>
        <strain evidence="1 2">PWU5</strain>
    </source>
</reference>
<protein>
    <submittedName>
        <fullName evidence="1">Uncharacterized protein</fullName>
    </submittedName>
</protein>
<organism evidence="1 2">
    <name type="scientific">Dawidia cretensis</name>
    <dbReference type="NCBI Taxonomy" id="2782350"/>
    <lineage>
        <taxon>Bacteria</taxon>
        <taxon>Pseudomonadati</taxon>
        <taxon>Bacteroidota</taxon>
        <taxon>Cytophagia</taxon>
        <taxon>Cytophagales</taxon>
        <taxon>Chryseotaleaceae</taxon>
        <taxon>Dawidia</taxon>
    </lineage>
</organism>
<gene>
    <name evidence="1" type="ORF">KK062_16820</name>
</gene>
<name>A0AAP2DYW4_9BACT</name>
<accession>A0AAP2DYW4</accession>
<comment type="caution">
    <text evidence="1">The sequence shown here is derived from an EMBL/GenBank/DDBJ whole genome shotgun (WGS) entry which is preliminary data.</text>
</comment>
<dbReference type="RefSeq" id="WP_254085488.1">
    <property type="nucleotide sequence ID" value="NZ_JAHESE010000017.1"/>
</dbReference>
<sequence length="107" mass="12100">MSALINLVNQIFEIEQKNTSKGDPADLGRNMERLRHHLDELGLQYHSPLHEKYTDTRTDCVASIVGDLVDASMYITKVIKPIVFQKDTAGNRTIVQKAVVIVEHRTV</sequence>
<dbReference type="EMBL" id="JAHESE010000017">
    <property type="protein sequence ID" value="MBT1709911.1"/>
    <property type="molecule type" value="Genomic_DNA"/>
</dbReference>